<organism evidence="7 8">
    <name type="scientific">Pseudomaricurvus hydrocarbonicus</name>
    <dbReference type="NCBI Taxonomy" id="1470433"/>
    <lineage>
        <taxon>Bacteria</taxon>
        <taxon>Pseudomonadati</taxon>
        <taxon>Pseudomonadota</taxon>
        <taxon>Gammaproteobacteria</taxon>
        <taxon>Cellvibrionales</taxon>
        <taxon>Cellvibrionaceae</taxon>
        <taxon>Pseudomaricurvus</taxon>
    </lineage>
</organism>
<evidence type="ECO:0000256" key="2">
    <source>
        <dbReference type="ARBA" id="ARBA00013064"/>
    </source>
</evidence>
<evidence type="ECO:0000256" key="5">
    <source>
        <dbReference type="PIRSR" id="PIRSR617867-1"/>
    </source>
</evidence>
<name>A0A9E5MM15_9GAMM</name>
<dbReference type="SMART" id="SM00226">
    <property type="entry name" value="LMWPc"/>
    <property type="match status" value="1"/>
</dbReference>
<keyword evidence="3" id="KW-0378">Hydrolase</keyword>
<dbReference type="FunFam" id="3.40.50.2300:FF:000113">
    <property type="entry name" value="Low molecular weight protein-tyrosine-phosphatase"/>
    <property type="match status" value="1"/>
</dbReference>
<dbReference type="EC" id="3.1.3.48" evidence="2"/>
<dbReference type="InterPro" id="IPR023485">
    <property type="entry name" value="Ptyr_pPase"/>
</dbReference>
<comment type="similarity">
    <text evidence="1">Belongs to the low molecular weight phosphotyrosine protein phosphatase family.</text>
</comment>
<keyword evidence="8" id="KW-1185">Reference proteome</keyword>
<evidence type="ECO:0000256" key="1">
    <source>
        <dbReference type="ARBA" id="ARBA00011063"/>
    </source>
</evidence>
<dbReference type="AlphaFoldDB" id="A0A9E5MM15"/>
<dbReference type="PRINTS" id="PR00719">
    <property type="entry name" value="LMWPTPASE"/>
</dbReference>
<proteinExistence type="inferred from homology"/>
<dbReference type="EMBL" id="JAAONZ010000004">
    <property type="protein sequence ID" value="NHO65225.1"/>
    <property type="molecule type" value="Genomic_DNA"/>
</dbReference>
<evidence type="ECO:0000313" key="7">
    <source>
        <dbReference type="EMBL" id="NHO65225.1"/>
    </source>
</evidence>
<dbReference type="InterPro" id="IPR050438">
    <property type="entry name" value="LMW_PTPase"/>
</dbReference>
<dbReference type="InterPro" id="IPR036196">
    <property type="entry name" value="Ptyr_pPase_sf"/>
</dbReference>
<accession>A0A9E5MM15</accession>
<comment type="caution">
    <text evidence="7">The sequence shown here is derived from an EMBL/GenBank/DDBJ whole genome shotgun (WGS) entry which is preliminary data.</text>
</comment>
<dbReference type="CDD" id="cd16343">
    <property type="entry name" value="LMWPTP"/>
    <property type="match status" value="1"/>
</dbReference>
<dbReference type="Pfam" id="PF01451">
    <property type="entry name" value="LMWPc"/>
    <property type="match status" value="1"/>
</dbReference>
<protein>
    <recommendedName>
        <fullName evidence="2">protein-tyrosine-phosphatase</fullName>
        <ecNumber evidence="2">3.1.3.48</ecNumber>
    </recommendedName>
</protein>
<dbReference type="SUPFAM" id="SSF52788">
    <property type="entry name" value="Phosphotyrosine protein phosphatases I"/>
    <property type="match status" value="1"/>
</dbReference>
<dbReference type="Proteomes" id="UP000787472">
    <property type="component" value="Unassembled WGS sequence"/>
</dbReference>
<dbReference type="InterPro" id="IPR017867">
    <property type="entry name" value="Tyr_phospatase_low_mol_wt"/>
</dbReference>
<feature type="active site" description="Proton donor" evidence="5">
    <location>
        <position position="144"/>
    </location>
</feature>
<feature type="active site" description="Nucleophile" evidence="5">
    <location>
        <position position="27"/>
    </location>
</feature>
<dbReference type="Gene3D" id="3.40.50.2300">
    <property type="match status" value="1"/>
</dbReference>
<feature type="active site" evidence="5">
    <location>
        <position position="33"/>
    </location>
</feature>
<gene>
    <name evidence="7" type="ORF">G8770_06675</name>
</gene>
<evidence type="ECO:0000259" key="6">
    <source>
        <dbReference type="SMART" id="SM00226"/>
    </source>
</evidence>
<sequence>MPSRWLNRRGDQTEVAVAEKVKVLFVCLGNICRSPTAHGVFAGLVKSQGLEKQILVNSAGTSGWHIGQRPDARSVAAARERGIDLSRLRGSQVKLKDFQVYDYILAMDKKNLADLKALAPDDFDGCLELLLNFDPLAGLNEVPDPYYGARDGFERVIAMIESASSALLEHIQTRDLGYDQSQGSR</sequence>
<evidence type="ECO:0000256" key="3">
    <source>
        <dbReference type="ARBA" id="ARBA00022801"/>
    </source>
</evidence>
<dbReference type="PANTHER" id="PTHR11717">
    <property type="entry name" value="LOW MOLECULAR WEIGHT PROTEIN TYROSINE PHOSPHATASE"/>
    <property type="match status" value="1"/>
</dbReference>
<keyword evidence="4" id="KW-0904">Protein phosphatase</keyword>
<feature type="domain" description="Phosphotyrosine protein phosphatase I" evidence="6">
    <location>
        <begin position="21"/>
        <end position="170"/>
    </location>
</feature>
<reference evidence="7" key="1">
    <citation type="submission" date="2020-03" db="EMBL/GenBank/DDBJ databases">
        <authorList>
            <person name="Guo F."/>
        </authorList>
    </citation>
    <scope>NUCLEOTIDE SEQUENCE</scope>
    <source>
        <strain evidence="7">JCM 30134</strain>
    </source>
</reference>
<dbReference type="GO" id="GO:0004725">
    <property type="term" value="F:protein tyrosine phosphatase activity"/>
    <property type="evidence" value="ECO:0007669"/>
    <property type="project" value="UniProtKB-EC"/>
</dbReference>
<evidence type="ECO:0000256" key="4">
    <source>
        <dbReference type="ARBA" id="ARBA00022912"/>
    </source>
</evidence>
<evidence type="ECO:0000313" key="8">
    <source>
        <dbReference type="Proteomes" id="UP000787472"/>
    </source>
</evidence>
<dbReference type="PANTHER" id="PTHR11717:SF7">
    <property type="entry name" value="LOW MOLECULAR WEIGHT PHOSPHOTYROSINE PROTEIN PHOSPHATASE"/>
    <property type="match status" value="1"/>
</dbReference>